<dbReference type="EMBL" id="BARU01043529">
    <property type="protein sequence ID" value="GAH82312.1"/>
    <property type="molecule type" value="Genomic_DNA"/>
</dbReference>
<reference evidence="1" key="1">
    <citation type="journal article" date="2014" name="Front. Microbiol.">
        <title>High frequency of phylogenetically diverse reductive dehalogenase-homologous genes in deep subseafloor sedimentary metagenomes.</title>
        <authorList>
            <person name="Kawai M."/>
            <person name="Futagami T."/>
            <person name="Toyoda A."/>
            <person name="Takaki Y."/>
            <person name="Nishi S."/>
            <person name="Hori S."/>
            <person name="Arai W."/>
            <person name="Tsubouchi T."/>
            <person name="Morono Y."/>
            <person name="Uchiyama I."/>
            <person name="Ito T."/>
            <person name="Fujiyama A."/>
            <person name="Inagaki F."/>
            <person name="Takami H."/>
        </authorList>
    </citation>
    <scope>NUCLEOTIDE SEQUENCE</scope>
    <source>
        <strain evidence="1">Expedition CK06-06</strain>
    </source>
</reference>
<gene>
    <name evidence="1" type="ORF">S03H2_66628</name>
</gene>
<proteinExistence type="predicted"/>
<feature type="non-terminal residue" evidence="1">
    <location>
        <position position="1"/>
    </location>
</feature>
<protein>
    <submittedName>
        <fullName evidence="1">Uncharacterized protein</fullName>
    </submittedName>
</protein>
<accession>X1IKR9</accession>
<organism evidence="1">
    <name type="scientific">marine sediment metagenome</name>
    <dbReference type="NCBI Taxonomy" id="412755"/>
    <lineage>
        <taxon>unclassified sequences</taxon>
        <taxon>metagenomes</taxon>
        <taxon>ecological metagenomes</taxon>
    </lineage>
</organism>
<evidence type="ECO:0000313" key="1">
    <source>
        <dbReference type="EMBL" id="GAH82312.1"/>
    </source>
</evidence>
<dbReference type="AlphaFoldDB" id="X1IKR9"/>
<name>X1IKR9_9ZZZZ</name>
<comment type="caution">
    <text evidence="1">The sequence shown here is derived from an EMBL/GenBank/DDBJ whole genome shotgun (WGS) entry which is preliminary data.</text>
</comment>
<sequence>GDAADTLADDADVVMVKADIAINPATLITGMP</sequence>